<dbReference type="Pfam" id="PF14123">
    <property type="entry name" value="DUF4290"/>
    <property type="match status" value="1"/>
</dbReference>
<accession>A0A9J6ZQI2</accession>
<dbReference type="InterPro" id="IPR025632">
    <property type="entry name" value="DUF4290"/>
</dbReference>
<reference evidence="2" key="2">
    <citation type="submission" date="2022-06" db="EMBL/GenBank/DDBJ databases">
        <title>Xiashengella guii gen. nov. sp. nov., a bacterium isolated form anaerobic digestion tank.</title>
        <authorList>
            <person name="Huang H."/>
        </authorList>
    </citation>
    <scope>NUCLEOTIDE SEQUENCE</scope>
    <source>
        <strain evidence="2">Ai-910</strain>
    </source>
</reference>
<proteinExistence type="predicted"/>
<feature type="compositionally biased region" description="Basic and acidic residues" evidence="1">
    <location>
        <begin position="174"/>
        <end position="185"/>
    </location>
</feature>
<gene>
    <name evidence="2" type="ORF">M9189_02325</name>
</gene>
<dbReference type="KEGG" id="alkq:M9189_02325"/>
<dbReference type="Proteomes" id="UP001056426">
    <property type="component" value="Chromosome"/>
</dbReference>
<protein>
    <submittedName>
        <fullName evidence="2">DUF4290 domain-containing protein</fullName>
    </submittedName>
</protein>
<keyword evidence="3" id="KW-1185">Reference proteome</keyword>
<feature type="region of interest" description="Disordered" evidence="1">
    <location>
        <begin position="174"/>
        <end position="205"/>
    </location>
</feature>
<dbReference type="AlphaFoldDB" id="A0A9J6ZQI2"/>
<name>A0A9J6ZQI2_9BACT</name>
<dbReference type="RefSeq" id="WP_250724324.1">
    <property type="nucleotide sequence ID" value="NZ_CP098400.1"/>
</dbReference>
<evidence type="ECO:0000256" key="1">
    <source>
        <dbReference type="SAM" id="MobiDB-lite"/>
    </source>
</evidence>
<dbReference type="EMBL" id="CP098400">
    <property type="protein sequence ID" value="URW80196.1"/>
    <property type="molecule type" value="Genomic_DNA"/>
</dbReference>
<evidence type="ECO:0000313" key="3">
    <source>
        <dbReference type="Proteomes" id="UP001056426"/>
    </source>
</evidence>
<feature type="compositionally biased region" description="Basic residues" evidence="1">
    <location>
        <begin position="191"/>
        <end position="205"/>
    </location>
</feature>
<reference evidence="2" key="1">
    <citation type="submission" date="2022-05" db="EMBL/GenBank/DDBJ databases">
        <authorList>
            <person name="Sun X."/>
        </authorList>
    </citation>
    <scope>NUCLEOTIDE SEQUENCE</scope>
    <source>
        <strain evidence="2">Ai-910</strain>
    </source>
</reference>
<evidence type="ECO:0000313" key="2">
    <source>
        <dbReference type="EMBL" id="URW80196.1"/>
    </source>
</evidence>
<sequence>MDYNSQRKQLVLPEYGRHIHKMVEYATTIEDRDERLKCAYSIISVMGNLFPHLRDVSDFKHKLWDHLALMSDFKLDIDYPYDVTKINQFSTTPDKVPYSDYVMTYRHYGRLVEQMIKKASGMEEGELKDHLVTLIVGQMKKSLINWNKDNATDERVMEDIKRLSGGALTAESRHFRGSGEPRENQNVRNNINRKKQHFQRNKGRE</sequence>
<organism evidence="2 3">
    <name type="scientific">Xiashengella succiniciproducens</name>
    <dbReference type="NCBI Taxonomy" id="2949635"/>
    <lineage>
        <taxon>Bacteria</taxon>
        <taxon>Pseudomonadati</taxon>
        <taxon>Bacteroidota</taxon>
        <taxon>Bacteroidia</taxon>
        <taxon>Marinilabiliales</taxon>
        <taxon>Marinilabiliaceae</taxon>
        <taxon>Xiashengella</taxon>
    </lineage>
</organism>